<organism evidence="2 3">
    <name type="scientific">Dillenia turbinata</name>
    <dbReference type="NCBI Taxonomy" id="194707"/>
    <lineage>
        <taxon>Eukaryota</taxon>
        <taxon>Viridiplantae</taxon>
        <taxon>Streptophyta</taxon>
        <taxon>Embryophyta</taxon>
        <taxon>Tracheophyta</taxon>
        <taxon>Spermatophyta</taxon>
        <taxon>Magnoliopsida</taxon>
        <taxon>eudicotyledons</taxon>
        <taxon>Gunneridae</taxon>
        <taxon>Pentapetalae</taxon>
        <taxon>Dilleniales</taxon>
        <taxon>Dilleniaceae</taxon>
        <taxon>Dillenia</taxon>
    </lineage>
</organism>
<keyword evidence="3" id="KW-1185">Reference proteome</keyword>
<evidence type="ECO:0000313" key="2">
    <source>
        <dbReference type="EMBL" id="KAK6916891.1"/>
    </source>
</evidence>
<comment type="caution">
    <text evidence="2">The sequence shown here is derived from an EMBL/GenBank/DDBJ whole genome shotgun (WGS) entry which is preliminary data.</text>
</comment>
<feature type="domain" description="Patellin-1-6 C-terminal GOLD" evidence="1">
    <location>
        <begin position="111"/>
        <end position="167"/>
    </location>
</feature>
<proteinExistence type="predicted"/>
<sequence>MATSPLLSKSVISKMHLDHPRRNHELPPSKLFHYFKTITPNSSQKIFSLMCLSEHKANSSLLVQLRSLKPYSMQYGGFKHEKDFEFSQEDGVSELTVKGGSTEIIEIHTPEEVNYKEEFVPTDEGSYIIIVQKAKKSLNIEPIHNTFKPSKPGKVILTIENVSSKKKRVYIGTRQTSVPHSKRPKSFMGMWDELSIYRPRTIDLKEMSKRIEQYKVMTLLATLRPKLEGIQSKILNSTDLPSFAGICKMIRAAALQARGWSLVITKPIHFQVMNSKFVNAMSVFDEMPNRNLSSYGDVAQMVDCSLRMRE</sequence>
<gene>
    <name evidence="2" type="ORF">RJ641_017642</name>
</gene>
<dbReference type="GO" id="GO:0008289">
    <property type="term" value="F:lipid binding"/>
    <property type="evidence" value="ECO:0007669"/>
    <property type="project" value="InterPro"/>
</dbReference>
<dbReference type="InterPro" id="IPR056794">
    <property type="entry name" value="PATL1-6_C_GOLD"/>
</dbReference>
<dbReference type="EMBL" id="JBAMMX010000023">
    <property type="protein sequence ID" value="KAK6916891.1"/>
    <property type="molecule type" value="Genomic_DNA"/>
</dbReference>
<evidence type="ECO:0000259" key="1">
    <source>
        <dbReference type="Pfam" id="PF25099"/>
    </source>
</evidence>
<dbReference type="PANTHER" id="PTHR45932">
    <property type="entry name" value="PATELLIN-1"/>
    <property type="match status" value="1"/>
</dbReference>
<accession>A0AAN8YXM7</accession>
<name>A0AAN8YXM7_9MAGN</name>
<dbReference type="InterPro" id="IPR044834">
    <property type="entry name" value="PATL"/>
</dbReference>
<dbReference type="PANTHER" id="PTHR45932:SF2">
    <property type="entry name" value="PATELLIN-4"/>
    <property type="match status" value="1"/>
</dbReference>
<protein>
    <recommendedName>
        <fullName evidence="1">Patellin-1-6 C-terminal GOLD domain-containing protein</fullName>
    </recommendedName>
</protein>
<evidence type="ECO:0000313" key="3">
    <source>
        <dbReference type="Proteomes" id="UP001370490"/>
    </source>
</evidence>
<reference evidence="2 3" key="1">
    <citation type="submission" date="2023-12" db="EMBL/GenBank/DDBJ databases">
        <title>A high-quality genome assembly for Dillenia turbinata (Dilleniales).</title>
        <authorList>
            <person name="Chanderbali A."/>
        </authorList>
    </citation>
    <scope>NUCLEOTIDE SEQUENCE [LARGE SCALE GENOMIC DNA]</scope>
    <source>
        <strain evidence="2">LSX21</strain>
        <tissue evidence="2">Leaf</tissue>
    </source>
</reference>
<feature type="non-terminal residue" evidence="2">
    <location>
        <position position="310"/>
    </location>
</feature>
<dbReference type="Pfam" id="PF25099">
    <property type="entry name" value="GOLD_PATL1_C"/>
    <property type="match status" value="1"/>
</dbReference>
<dbReference type="Proteomes" id="UP001370490">
    <property type="component" value="Unassembled WGS sequence"/>
</dbReference>
<dbReference type="AlphaFoldDB" id="A0AAN8YXM7"/>